<dbReference type="SUPFAM" id="SSF53474">
    <property type="entry name" value="alpha/beta-Hydrolases"/>
    <property type="match status" value="1"/>
</dbReference>
<dbReference type="RefSeq" id="WP_108918093.1">
    <property type="nucleotide sequence ID" value="NZ_BGJY01000009.1"/>
</dbReference>
<name>A0A2U1SN27_METSR</name>
<dbReference type="InterPro" id="IPR029058">
    <property type="entry name" value="AB_hydrolase_fold"/>
</dbReference>
<evidence type="ECO:0000256" key="1">
    <source>
        <dbReference type="SAM" id="SignalP"/>
    </source>
</evidence>
<keyword evidence="4" id="KW-1185">Reference proteome</keyword>
<dbReference type="InterPro" id="IPR006311">
    <property type="entry name" value="TAT_signal"/>
</dbReference>
<dbReference type="InterPro" id="IPR000073">
    <property type="entry name" value="AB_hydrolase_1"/>
</dbReference>
<dbReference type="OrthoDB" id="9808398at2"/>
<sequence>MTTLSRRALLAGTSLLAAAPALAGAATQFGVLSIEQSGAGEPLVLIPGLACGAWALEEIALRLSPRFSIHALTLPGFDGRAPIEAPMIPRICADIAAYVAALKRPLLVGHSLGAFIALKTTAAHPELFGGIVTLDGYPVFPALARATAEERAGTAQRLAAQFSAGAGDPVRFRETLRGFLAARMNDSRQAERFAERAARSDPATTAAYVVEMLSADLRPELARLDAPLLALAATDSYLAGRSEEEISAFYANLLAKAPKASVLLLREARHFVAVDRPDVVAAAIESFAAGLRLGRA</sequence>
<feature type="domain" description="AB hydrolase-1" evidence="2">
    <location>
        <begin position="43"/>
        <end position="283"/>
    </location>
</feature>
<dbReference type="Gene3D" id="3.40.50.1820">
    <property type="entry name" value="alpha/beta hydrolase"/>
    <property type="match status" value="1"/>
</dbReference>
<dbReference type="Pfam" id="PF12697">
    <property type="entry name" value="Abhydrolase_6"/>
    <property type="match status" value="1"/>
</dbReference>
<dbReference type="GO" id="GO:0016020">
    <property type="term" value="C:membrane"/>
    <property type="evidence" value="ECO:0007669"/>
    <property type="project" value="TreeGrafter"/>
</dbReference>
<dbReference type="Proteomes" id="UP000245137">
    <property type="component" value="Unassembled WGS sequence"/>
</dbReference>
<keyword evidence="1" id="KW-0732">Signal</keyword>
<feature type="chain" id="PRO_5015613045" description="AB hydrolase-1 domain-containing protein" evidence="1">
    <location>
        <begin position="24"/>
        <end position="296"/>
    </location>
</feature>
<comment type="caution">
    <text evidence="3">The sequence shown here is derived from an EMBL/GenBank/DDBJ whole genome shotgun (WGS) entry which is preliminary data.</text>
</comment>
<dbReference type="AlphaFoldDB" id="A0A2U1SN27"/>
<organism evidence="3 4">
    <name type="scientific">Methylosinus sporium</name>
    <dbReference type="NCBI Taxonomy" id="428"/>
    <lineage>
        <taxon>Bacteria</taxon>
        <taxon>Pseudomonadati</taxon>
        <taxon>Pseudomonadota</taxon>
        <taxon>Alphaproteobacteria</taxon>
        <taxon>Hyphomicrobiales</taxon>
        <taxon>Methylocystaceae</taxon>
        <taxon>Methylosinus</taxon>
    </lineage>
</organism>
<evidence type="ECO:0000259" key="2">
    <source>
        <dbReference type="Pfam" id="PF12697"/>
    </source>
</evidence>
<reference evidence="3 4" key="1">
    <citation type="journal article" date="2018" name="Appl. Microbiol. Biotechnol.">
        <title>Co-cultivation of the strictly anaerobic methanogen Methanosarcina barkeri with aerobic methanotrophs in an oxygen-limited membrane bioreactor.</title>
        <authorList>
            <person name="In 't Zandt M.H."/>
            <person name="van den Bosch T.J.M."/>
            <person name="Rijkers R."/>
            <person name="van Kessel M.A.H.J."/>
            <person name="Jetten M.S.M."/>
            <person name="Welte C.U."/>
        </authorList>
    </citation>
    <scope>NUCLEOTIDE SEQUENCE [LARGE SCALE GENOMIC DNA]</scope>
    <source>
        <strain evidence="3 4">DSM 17706</strain>
    </source>
</reference>
<gene>
    <name evidence="3" type="ORF">C5689_15135</name>
</gene>
<dbReference type="InterPro" id="IPR050266">
    <property type="entry name" value="AB_hydrolase_sf"/>
</dbReference>
<dbReference type="PANTHER" id="PTHR43798">
    <property type="entry name" value="MONOACYLGLYCEROL LIPASE"/>
    <property type="match status" value="1"/>
</dbReference>
<feature type="signal peptide" evidence="1">
    <location>
        <begin position="1"/>
        <end position="23"/>
    </location>
</feature>
<dbReference type="PROSITE" id="PS51318">
    <property type="entry name" value="TAT"/>
    <property type="match status" value="1"/>
</dbReference>
<protein>
    <recommendedName>
        <fullName evidence="2">AB hydrolase-1 domain-containing protein</fullName>
    </recommendedName>
</protein>
<accession>A0A2U1SN27</accession>
<evidence type="ECO:0000313" key="4">
    <source>
        <dbReference type="Proteomes" id="UP000245137"/>
    </source>
</evidence>
<dbReference type="EMBL" id="PUIV01000030">
    <property type="protein sequence ID" value="PWB93010.1"/>
    <property type="molecule type" value="Genomic_DNA"/>
</dbReference>
<dbReference type="PANTHER" id="PTHR43798:SF33">
    <property type="entry name" value="HYDROLASE, PUTATIVE (AFU_ORTHOLOGUE AFUA_2G14860)-RELATED"/>
    <property type="match status" value="1"/>
</dbReference>
<proteinExistence type="predicted"/>
<evidence type="ECO:0000313" key="3">
    <source>
        <dbReference type="EMBL" id="PWB93010.1"/>
    </source>
</evidence>